<evidence type="ECO:0000313" key="1">
    <source>
        <dbReference type="EMBL" id="MEB3023022.1"/>
    </source>
</evidence>
<accession>A0ABU5XMN5</accession>
<dbReference type="Proteomes" id="UP001299596">
    <property type="component" value="Unassembled WGS sequence"/>
</dbReference>
<dbReference type="RefSeq" id="WP_329780285.1">
    <property type="nucleotide sequence ID" value="NZ_JAYJJR010000013.1"/>
</dbReference>
<keyword evidence="2" id="KW-1185">Reference proteome</keyword>
<reference evidence="1 2" key="1">
    <citation type="submission" date="2023-12" db="EMBL/GenBank/DDBJ databases">
        <title>Description of new species of Mycobacterium terrae complex isolated from sewage at the Sao Paulo Zoological Park Foundation in Brazil.</title>
        <authorList>
            <person name="Romagnoli C.L."/>
            <person name="Conceicao E.C."/>
            <person name="Machado E."/>
            <person name="Barreto L.B.P.F."/>
            <person name="Sharma A."/>
            <person name="Silva N.M."/>
            <person name="Marques L.E."/>
            <person name="Juliana M.A."/>
            <person name="Lourenco M.C.S."/>
            <person name="Digiampietri L.A."/>
            <person name="Suffys P.N."/>
            <person name="Viana-Niero C."/>
        </authorList>
    </citation>
    <scope>NUCLEOTIDE SEQUENCE [LARGE SCALE GENOMIC DNA]</scope>
    <source>
        <strain evidence="1 2">MYC098</strain>
    </source>
</reference>
<gene>
    <name evidence="1" type="ORF">K6T79_18425</name>
</gene>
<name>A0ABU5XMN5_9MYCO</name>
<proteinExistence type="predicted"/>
<sequence>MTGQFAGPAPNPCASCPYRRDVPSGIWHQDEYAKLPHYDEPTYDQPLNAFLCHQNGPDDPHGRLCAGWVGCHGGELLALRVAAADGRLNPDDAARAFYYRTPVPLFSSGAEAATHGMRDLEFPSEAALSTAAKIARRRPDIET</sequence>
<organism evidence="1 2">
    <name type="scientific">[Mycobacterium] crassicus</name>
    <dbReference type="NCBI Taxonomy" id="2872309"/>
    <lineage>
        <taxon>Bacteria</taxon>
        <taxon>Bacillati</taxon>
        <taxon>Actinomycetota</taxon>
        <taxon>Actinomycetes</taxon>
        <taxon>Mycobacteriales</taxon>
        <taxon>Mycobacteriaceae</taxon>
        <taxon>Mycolicibacter</taxon>
    </lineage>
</organism>
<comment type="caution">
    <text evidence="1">The sequence shown here is derived from an EMBL/GenBank/DDBJ whole genome shotgun (WGS) entry which is preliminary data.</text>
</comment>
<dbReference type="InterPro" id="IPR046250">
    <property type="entry name" value="DUF6283"/>
</dbReference>
<dbReference type="Pfam" id="PF19800">
    <property type="entry name" value="DUF6283"/>
    <property type="match status" value="1"/>
</dbReference>
<evidence type="ECO:0000313" key="2">
    <source>
        <dbReference type="Proteomes" id="UP001299596"/>
    </source>
</evidence>
<dbReference type="EMBL" id="JAYJJR010000013">
    <property type="protein sequence ID" value="MEB3023022.1"/>
    <property type="molecule type" value="Genomic_DNA"/>
</dbReference>
<protein>
    <submittedName>
        <fullName evidence="1">DUF6283 family protein</fullName>
    </submittedName>
</protein>